<evidence type="ECO:0000313" key="6">
    <source>
        <dbReference type="Proteomes" id="UP000281726"/>
    </source>
</evidence>
<evidence type="ECO:0000313" key="5">
    <source>
        <dbReference type="EMBL" id="RKN48673.1"/>
    </source>
</evidence>
<dbReference type="EMBL" id="RBAK01000003">
    <property type="protein sequence ID" value="RKN48673.1"/>
    <property type="molecule type" value="Genomic_DNA"/>
</dbReference>
<organism evidence="5 6">
    <name type="scientific">Micromonospora endolithica</name>
    <dbReference type="NCBI Taxonomy" id="230091"/>
    <lineage>
        <taxon>Bacteria</taxon>
        <taxon>Bacillati</taxon>
        <taxon>Actinomycetota</taxon>
        <taxon>Actinomycetes</taxon>
        <taxon>Micromonosporales</taxon>
        <taxon>Micromonosporaceae</taxon>
        <taxon>Micromonospora</taxon>
    </lineage>
</organism>
<protein>
    <submittedName>
        <fullName evidence="5">GPP34 family phosphoprotein</fullName>
    </submittedName>
</protein>
<dbReference type="GO" id="GO:0005737">
    <property type="term" value="C:cytoplasm"/>
    <property type="evidence" value="ECO:0007669"/>
    <property type="project" value="UniProtKB-ARBA"/>
</dbReference>
<keyword evidence="2" id="KW-0333">Golgi apparatus</keyword>
<sequence length="206" mass="22733">MLADDFFRLCHHDSSGRPLLHPRVAGIGLAAALLGELAFTARIAVEHGCVRVTDRTSPSDAVAHKVLDHLLGEAGVLPIRTWLAFLGCSAYEDVAQRMTRARHLRPEESRRLLRRTVTYVPTDINVAAWPAARLSTRLRHHEPLTDEDVFLAGLTRATDLHLRLLDGAPRAAFEFLTLQVEAAWRGTQELLHHTQAAVGDGVLSAH</sequence>
<dbReference type="InterPro" id="IPR038261">
    <property type="entry name" value="GPP34-like_sf"/>
</dbReference>
<dbReference type="Gene3D" id="1.10.3630.10">
    <property type="entry name" value="yeast vps74-n-term truncation variant domain like"/>
    <property type="match status" value="1"/>
</dbReference>
<dbReference type="Pfam" id="PF05719">
    <property type="entry name" value="GPP34"/>
    <property type="match status" value="1"/>
</dbReference>
<keyword evidence="4" id="KW-0472">Membrane</keyword>
<evidence type="ECO:0000256" key="4">
    <source>
        <dbReference type="ARBA" id="ARBA00023136"/>
    </source>
</evidence>
<name>A0A3A9ZK51_9ACTN</name>
<accession>A0A3A9ZK51</accession>
<evidence type="ECO:0000256" key="1">
    <source>
        <dbReference type="ARBA" id="ARBA00004255"/>
    </source>
</evidence>
<proteinExistence type="predicted"/>
<gene>
    <name evidence="5" type="ORF">D7223_09310</name>
</gene>
<dbReference type="Proteomes" id="UP000281726">
    <property type="component" value="Unassembled WGS sequence"/>
</dbReference>
<evidence type="ECO:0000256" key="3">
    <source>
        <dbReference type="ARBA" id="ARBA00023121"/>
    </source>
</evidence>
<evidence type="ECO:0000256" key="2">
    <source>
        <dbReference type="ARBA" id="ARBA00023034"/>
    </source>
</evidence>
<keyword evidence="6" id="KW-1185">Reference proteome</keyword>
<comment type="caution">
    <text evidence="5">The sequence shown here is derived from an EMBL/GenBank/DDBJ whole genome shotgun (WGS) entry which is preliminary data.</text>
</comment>
<comment type="subcellular location">
    <subcellularLocation>
        <location evidence="1">Golgi apparatus membrane</location>
        <topology evidence="1">Peripheral membrane protein</topology>
        <orientation evidence="1">Cytoplasmic side</orientation>
    </subcellularLocation>
</comment>
<dbReference type="GO" id="GO:0070273">
    <property type="term" value="F:phosphatidylinositol-4-phosphate binding"/>
    <property type="evidence" value="ECO:0007669"/>
    <property type="project" value="InterPro"/>
</dbReference>
<dbReference type="OrthoDB" id="3531322at2"/>
<dbReference type="GO" id="GO:0012505">
    <property type="term" value="C:endomembrane system"/>
    <property type="evidence" value="ECO:0007669"/>
    <property type="project" value="UniProtKB-ARBA"/>
</dbReference>
<dbReference type="AlphaFoldDB" id="A0A3A9ZK51"/>
<dbReference type="RefSeq" id="WP_120728119.1">
    <property type="nucleotide sequence ID" value="NZ_RBAK01000003.1"/>
</dbReference>
<reference evidence="5 6" key="1">
    <citation type="journal article" date="2004" name="Syst. Appl. Microbiol.">
        <title>Cryptoendolithic actinomycetes from antarctic sandstone rock samples: Micromonospora endolithica sp. nov. and two isolates related to Micromonospora coerulea Jensen 1932.</title>
        <authorList>
            <person name="Hirsch P."/>
            <person name="Mevs U."/>
            <person name="Kroppenstedt R.M."/>
            <person name="Schumann P."/>
            <person name="Stackebrandt E."/>
        </authorList>
    </citation>
    <scope>NUCLEOTIDE SEQUENCE [LARGE SCALE GENOMIC DNA]</scope>
    <source>
        <strain evidence="5 6">JCM 12677</strain>
    </source>
</reference>
<keyword evidence="3" id="KW-0446">Lipid-binding</keyword>
<dbReference type="InterPro" id="IPR008628">
    <property type="entry name" value="GPP34-like"/>
</dbReference>